<dbReference type="PANTHER" id="PTHR30007:SF0">
    <property type="entry name" value="TRANSPOSASE"/>
    <property type="match status" value="1"/>
</dbReference>
<feature type="domain" description="Transposase IS4-like" evidence="1">
    <location>
        <begin position="92"/>
        <end position="248"/>
    </location>
</feature>
<dbReference type="Pfam" id="PF01609">
    <property type="entry name" value="DDE_Tnp_1"/>
    <property type="match status" value="1"/>
</dbReference>
<dbReference type="RefSeq" id="WP_114408266.1">
    <property type="nucleotide sequence ID" value="NZ_QOWE01000020.1"/>
</dbReference>
<dbReference type="Proteomes" id="UP000253383">
    <property type="component" value="Unassembled WGS sequence"/>
</dbReference>
<evidence type="ECO:0000259" key="1">
    <source>
        <dbReference type="Pfam" id="PF01609"/>
    </source>
</evidence>
<accession>A0A368JHY1</accession>
<dbReference type="GO" id="GO:0004803">
    <property type="term" value="F:transposase activity"/>
    <property type="evidence" value="ECO:0007669"/>
    <property type="project" value="InterPro"/>
</dbReference>
<feature type="domain" description="Insertion element IS402-like" evidence="2">
    <location>
        <begin position="6"/>
        <end position="74"/>
    </location>
</feature>
<dbReference type="EMBL" id="QOWE01000020">
    <property type="protein sequence ID" value="RCR67267.1"/>
    <property type="molecule type" value="Genomic_DNA"/>
</dbReference>
<dbReference type="GO" id="GO:0003677">
    <property type="term" value="F:DNA binding"/>
    <property type="evidence" value="ECO:0007669"/>
    <property type="project" value="InterPro"/>
</dbReference>
<dbReference type="NCBIfam" id="NF033580">
    <property type="entry name" value="transpos_IS5_3"/>
    <property type="match status" value="1"/>
</dbReference>
<dbReference type="PANTHER" id="PTHR30007">
    <property type="entry name" value="PHP DOMAIN PROTEIN"/>
    <property type="match status" value="1"/>
</dbReference>
<protein>
    <submittedName>
        <fullName evidence="3">IS5 family transposase</fullName>
    </submittedName>
</protein>
<dbReference type="OrthoDB" id="1270539at2"/>
<dbReference type="InterPro" id="IPR002559">
    <property type="entry name" value="Transposase_11"/>
</dbReference>
<gene>
    <name evidence="3" type="ORF">DUE52_22270</name>
</gene>
<reference evidence="3 4" key="1">
    <citation type="submission" date="2018-07" db="EMBL/GenBank/DDBJ databases">
        <title>Genome analysis of Larkinella rosea.</title>
        <authorList>
            <person name="Zhou Z."/>
            <person name="Wang G."/>
        </authorList>
    </citation>
    <scope>NUCLEOTIDE SEQUENCE [LARGE SCALE GENOMIC DNA]</scope>
    <source>
        <strain evidence="4">zzj9</strain>
    </source>
</reference>
<organism evidence="3 4">
    <name type="scientific">Larkinella punicea</name>
    <dbReference type="NCBI Taxonomy" id="2315727"/>
    <lineage>
        <taxon>Bacteria</taxon>
        <taxon>Pseudomonadati</taxon>
        <taxon>Bacteroidota</taxon>
        <taxon>Cytophagia</taxon>
        <taxon>Cytophagales</taxon>
        <taxon>Spirosomataceae</taxon>
        <taxon>Larkinella</taxon>
    </lineage>
</organism>
<sequence>MYPTDLTNSQWQVIQELLADQRKRKYELRNVLNAIFYVVKGGIPWRLMPNDLPPWRIVFYYYTKFRRLGIWQELNDALREKIRQKVGRKLSPSAGILDSQSVKTTGVGGQRGFDAAKWVKGRKRHIIVDTLGLLLAVVVHRADIDERRGAGFVLARLFSHKAMFPRLAVIFADGGYGGDFETIVKKTYQWLLLIVRKPFGLKTFIPLPKRWIVERTFAWLNQHRRLSVDYERSVKSSEAMIQLAMIRTMLKRI</sequence>
<comment type="caution">
    <text evidence="3">The sequence shown here is derived from an EMBL/GenBank/DDBJ whole genome shotgun (WGS) entry which is preliminary data.</text>
</comment>
<evidence type="ECO:0000313" key="4">
    <source>
        <dbReference type="Proteomes" id="UP000253383"/>
    </source>
</evidence>
<dbReference type="Pfam" id="PF13340">
    <property type="entry name" value="DUF4096"/>
    <property type="match status" value="1"/>
</dbReference>
<dbReference type="GO" id="GO:0006313">
    <property type="term" value="P:DNA transposition"/>
    <property type="evidence" value="ECO:0007669"/>
    <property type="project" value="InterPro"/>
</dbReference>
<evidence type="ECO:0000313" key="3">
    <source>
        <dbReference type="EMBL" id="RCR67267.1"/>
    </source>
</evidence>
<dbReference type="AlphaFoldDB" id="A0A368JHY1"/>
<name>A0A368JHY1_9BACT</name>
<keyword evidence="4" id="KW-1185">Reference proteome</keyword>
<dbReference type="InterPro" id="IPR025161">
    <property type="entry name" value="IS402-like_dom"/>
</dbReference>
<proteinExistence type="predicted"/>
<evidence type="ECO:0000259" key="2">
    <source>
        <dbReference type="Pfam" id="PF13340"/>
    </source>
</evidence>